<dbReference type="KEGG" id="mtun:MTUNDRAET4_4065"/>
<organism evidence="1 2">
    <name type="scientific">Methylocella tundrae</name>
    <dbReference type="NCBI Taxonomy" id="227605"/>
    <lineage>
        <taxon>Bacteria</taxon>
        <taxon>Pseudomonadati</taxon>
        <taxon>Pseudomonadota</taxon>
        <taxon>Alphaproteobacteria</taxon>
        <taxon>Hyphomicrobiales</taxon>
        <taxon>Beijerinckiaceae</taxon>
        <taxon>Methylocella</taxon>
    </lineage>
</organism>
<gene>
    <name evidence="1" type="ORF">MTUNDRAET4_4065</name>
</gene>
<dbReference type="RefSeq" id="WP_166796001.1">
    <property type="nucleotide sequence ID" value="NZ_CP139089.1"/>
</dbReference>
<dbReference type="Proteomes" id="UP000294360">
    <property type="component" value="Chromosome"/>
</dbReference>
<evidence type="ECO:0000313" key="2">
    <source>
        <dbReference type="Proteomes" id="UP000294360"/>
    </source>
</evidence>
<proteinExistence type="predicted"/>
<reference evidence="1 2" key="1">
    <citation type="submission" date="2019-03" db="EMBL/GenBank/DDBJ databases">
        <authorList>
            <person name="Kox A.R. M."/>
        </authorList>
    </citation>
    <scope>NUCLEOTIDE SEQUENCE [LARGE SCALE GENOMIC DNA]</scope>
    <source>
        <strain evidence="1">MTUNDRAET4 annotated genome</strain>
    </source>
</reference>
<dbReference type="EMBL" id="LR536450">
    <property type="protein sequence ID" value="VFU10946.1"/>
    <property type="molecule type" value="Genomic_DNA"/>
</dbReference>
<protein>
    <submittedName>
        <fullName evidence="1">Uncharacterized protein</fullName>
    </submittedName>
</protein>
<dbReference type="AlphaFoldDB" id="A0A4U8Z5Y1"/>
<sequence length="55" mass="5787">MTVAQLLEQLAKMPEDAVVLMENGAGLSLISGLDFFESQGPGAPAEVVLLPNMNE</sequence>
<name>A0A4U8Z5Y1_METTU</name>
<accession>A0A4U8Z5Y1</accession>
<evidence type="ECO:0000313" key="1">
    <source>
        <dbReference type="EMBL" id="VFU10946.1"/>
    </source>
</evidence>